<reference evidence="3 4" key="1">
    <citation type="journal article" date="2016" name="PLoS ONE">
        <title>A First Insight into the Genome of the Filter-Feeder Mussel Mytilus galloprovincialis.</title>
        <authorList>
            <person name="Murgarella M."/>
            <person name="Puiu D."/>
            <person name="Novoa B."/>
            <person name="Figueras A."/>
            <person name="Posada D."/>
            <person name="Canchaya C."/>
        </authorList>
    </citation>
    <scope>NUCLEOTIDE SEQUENCE [LARGE SCALE GENOMIC DNA]</scope>
    <source>
        <tissue evidence="3">Muscle</tissue>
    </source>
</reference>
<dbReference type="GO" id="GO:0005388">
    <property type="term" value="F:P-type calcium transporter activity"/>
    <property type="evidence" value="ECO:0007669"/>
    <property type="project" value="UniProtKB-EC"/>
</dbReference>
<evidence type="ECO:0000313" key="4">
    <source>
        <dbReference type="Proteomes" id="UP000266721"/>
    </source>
</evidence>
<sequence>MSDNGISVDEMSVNGISVNGMSVNGMSVNGMSDNGMSVNGMSDNGMSVNGMSVNGMSVNGMSVNGISREYRSEKSLEALAKLVPPHLRNGQIETFLARELVPGDIVHLMVGDRVPADLRLFEANNLLVDESSFTGECMPNLKTTKEMKNGHENDNEIQEYPCITFMGTMVNAGRGKVMILYQNMYVLLKRII</sequence>
<dbReference type="SMR" id="A0A409V6C7"/>
<gene>
    <name evidence="3" type="ORF">AM593_02721</name>
</gene>
<feature type="non-terminal residue" evidence="3">
    <location>
        <position position="1"/>
    </location>
</feature>
<feature type="domain" description="P-type ATPase A" evidence="2">
    <location>
        <begin position="87"/>
        <end position="191"/>
    </location>
</feature>
<evidence type="ECO:0000259" key="2">
    <source>
        <dbReference type="Pfam" id="PF00122"/>
    </source>
</evidence>
<protein>
    <recommendedName>
        <fullName evidence="1">P-type Ca(2+) transporter</fullName>
        <ecNumber evidence="1">7.2.2.10</ecNumber>
    </recommendedName>
</protein>
<keyword evidence="4" id="KW-1185">Reference proteome</keyword>
<accession>A0A409V6C7</accession>
<dbReference type="EMBL" id="KV624341">
    <property type="protein sequence ID" value="OPL07302.1"/>
    <property type="molecule type" value="Genomic_DNA"/>
</dbReference>
<dbReference type="AlphaFoldDB" id="A0A409V6C7"/>
<organism evidence="3 4">
    <name type="scientific">Mytilus galloprovincialis</name>
    <name type="common">Mediterranean mussel</name>
    <dbReference type="NCBI Taxonomy" id="29158"/>
    <lineage>
        <taxon>Eukaryota</taxon>
        <taxon>Metazoa</taxon>
        <taxon>Spiralia</taxon>
        <taxon>Lophotrochozoa</taxon>
        <taxon>Mollusca</taxon>
        <taxon>Bivalvia</taxon>
        <taxon>Autobranchia</taxon>
        <taxon>Pteriomorphia</taxon>
        <taxon>Mytilida</taxon>
        <taxon>Mytiloidea</taxon>
        <taxon>Mytilidae</taxon>
        <taxon>Mytilinae</taxon>
        <taxon>Mytilus</taxon>
    </lineage>
</organism>
<dbReference type="Pfam" id="PF00122">
    <property type="entry name" value="E1-E2_ATPase"/>
    <property type="match status" value="1"/>
</dbReference>
<name>A0A409V6C7_MYTGA</name>
<dbReference type="EC" id="7.2.2.10" evidence="1"/>
<feature type="non-terminal residue" evidence="3">
    <location>
        <position position="192"/>
    </location>
</feature>
<dbReference type="InterPro" id="IPR059000">
    <property type="entry name" value="ATPase_P-type_domA"/>
</dbReference>
<dbReference type="Gene3D" id="2.70.150.10">
    <property type="entry name" value="Calcium-transporting ATPase, cytoplasmic transduction domain A"/>
    <property type="match status" value="1"/>
</dbReference>
<proteinExistence type="predicted"/>
<dbReference type="PANTHER" id="PTHR42861">
    <property type="entry name" value="CALCIUM-TRANSPORTING ATPASE"/>
    <property type="match status" value="1"/>
</dbReference>
<evidence type="ECO:0000313" key="3">
    <source>
        <dbReference type="EMBL" id="OPL07302.1"/>
    </source>
</evidence>
<evidence type="ECO:0000256" key="1">
    <source>
        <dbReference type="ARBA" id="ARBA00012790"/>
    </source>
</evidence>
<dbReference type="InterPro" id="IPR008250">
    <property type="entry name" value="ATPase_P-typ_transduc_dom_A_sf"/>
</dbReference>
<dbReference type="Proteomes" id="UP000266721">
    <property type="component" value="Unassembled WGS sequence"/>
</dbReference>
<dbReference type="SUPFAM" id="SSF81653">
    <property type="entry name" value="Calcium ATPase, transduction domain A"/>
    <property type="match status" value="1"/>
</dbReference>